<comment type="caution">
    <text evidence="2">The sequence shown here is derived from an EMBL/GenBank/DDBJ whole genome shotgun (WGS) entry which is preliminary data.</text>
</comment>
<dbReference type="EMBL" id="JACASE010000003">
    <property type="protein sequence ID" value="KAF6485241.1"/>
    <property type="molecule type" value="Genomic_DNA"/>
</dbReference>
<feature type="compositionally biased region" description="Basic and acidic residues" evidence="1">
    <location>
        <begin position="139"/>
        <end position="149"/>
    </location>
</feature>
<sequence length="287" mass="31304">MGWRQGWQWAVSAASHRGARHRFCPLPFCGRECVWTRRAHTCTRACSYTPIYTRVQAYMQECVHMCARKHAYTRTHTRVHTCTHCASTSPTPQAVYEQGVPARGHTRGVGASRAARAGKEGGGAVAATASPRSNGFKCRSPDERADRRRAGGSAQTGPAPGLEPAAAAQRGARAEAKRAEGGACAGVPPRPQGPRHPQFLARSRGRKSAERVFLPRPLIRYQPLPFPRRVPSRFPTARKARRCFVSGGIQCAEERGGLPEAPPGLLLAGFTNILEHKKDGLLFLLTR</sequence>
<dbReference type="AlphaFoldDB" id="A0A7J8ILR7"/>
<organism evidence="2 3">
    <name type="scientific">Rousettus aegyptiacus</name>
    <name type="common">Egyptian fruit bat</name>
    <name type="synonym">Pteropus aegyptiacus</name>
    <dbReference type="NCBI Taxonomy" id="9407"/>
    <lineage>
        <taxon>Eukaryota</taxon>
        <taxon>Metazoa</taxon>
        <taxon>Chordata</taxon>
        <taxon>Craniata</taxon>
        <taxon>Vertebrata</taxon>
        <taxon>Euteleostomi</taxon>
        <taxon>Mammalia</taxon>
        <taxon>Eutheria</taxon>
        <taxon>Laurasiatheria</taxon>
        <taxon>Chiroptera</taxon>
        <taxon>Yinpterochiroptera</taxon>
        <taxon>Pteropodoidea</taxon>
        <taxon>Pteropodidae</taxon>
        <taxon>Rousettinae</taxon>
        <taxon>Rousettus</taxon>
    </lineage>
</organism>
<dbReference type="Proteomes" id="UP000593571">
    <property type="component" value="Unassembled WGS sequence"/>
</dbReference>
<feature type="compositionally biased region" description="Low complexity" evidence="1">
    <location>
        <begin position="157"/>
        <end position="171"/>
    </location>
</feature>
<name>A0A7J8ILR7_ROUAE</name>
<keyword evidence="3" id="KW-1185">Reference proteome</keyword>
<proteinExistence type="predicted"/>
<accession>A0A7J8ILR7</accession>
<feature type="region of interest" description="Disordered" evidence="1">
    <location>
        <begin position="104"/>
        <end position="207"/>
    </location>
</feature>
<evidence type="ECO:0000313" key="2">
    <source>
        <dbReference type="EMBL" id="KAF6485241.1"/>
    </source>
</evidence>
<gene>
    <name evidence="2" type="ORF">HJG63_010495</name>
</gene>
<protein>
    <submittedName>
        <fullName evidence="2">Uncharacterized protein</fullName>
    </submittedName>
</protein>
<evidence type="ECO:0000313" key="3">
    <source>
        <dbReference type="Proteomes" id="UP000593571"/>
    </source>
</evidence>
<evidence type="ECO:0000256" key="1">
    <source>
        <dbReference type="SAM" id="MobiDB-lite"/>
    </source>
</evidence>
<reference evidence="2 3" key="1">
    <citation type="journal article" date="2020" name="Nature">
        <title>Six reference-quality genomes reveal evolution of bat adaptations.</title>
        <authorList>
            <person name="Jebb D."/>
            <person name="Huang Z."/>
            <person name="Pippel M."/>
            <person name="Hughes G.M."/>
            <person name="Lavrichenko K."/>
            <person name="Devanna P."/>
            <person name="Winkler S."/>
            <person name="Jermiin L.S."/>
            <person name="Skirmuntt E.C."/>
            <person name="Katzourakis A."/>
            <person name="Burkitt-Gray L."/>
            <person name="Ray D.A."/>
            <person name="Sullivan K.A.M."/>
            <person name="Roscito J.G."/>
            <person name="Kirilenko B.M."/>
            <person name="Davalos L.M."/>
            <person name="Corthals A.P."/>
            <person name="Power M.L."/>
            <person name="Jones G."/>
            <person name="Ransome R.D."/>
            <person name="Dechmann D.K.N."/>
            <person name="Locatelli A.G."/>
            <person name="Puechmaille S.J."/>
            <person name="Fedrigo O."/>
            <person name="Jarvis E.D."/>
            <person name="Hiller M."/>
            <person name="Vernes S.C."/>
            <person name="Myers E.W."/>
            <person name="Teeling E.C."/>
        </authorList>
    </citation>
    <scope>NUCLEOTIDE SEQUENCE [LARGE SCALE GENOMIC DNA]</scope>
    <source>
        <strain evidence="2">MRouAeg1</strain>
        <tissue evidence="2">Muscle</tissue>
    </source>
</reference>